<organism evidence="1 2">
    <name type="scientific">Phytophthora cactorum</name>
    <dbReference type="NCBI Taxonomy" id="29920"/>
    <lineage>
        <taxon>Eukaryota</taxon>
        <taxon>Sar</taxon>
        <taxon>Stramenopiles</taxon>
        <taxon>Oomycota</taxon>
        <taxon>Peronosporomycetes</taxon>
        <taxon>Peronosporales</taxon>
        <taxon>Peronosporaceae</taxon>
        <taxon>Phytophthora</taxon>
    </lineage>
</organism>
<name>A0A8T1FKJ4_9STRA</name>
<comment type="caution">
    <text evidence="1">The sequence shown here is derived from an EMBL/GenBank/DDBJ whole genome shotgun (WGS) entry which is preliminary data.</text>
</comment>
<accession>A0A8T1FKJ4</accession>
<reference evidence="1" key="1">
    <citation type="submission" date="2018-10" db="EMBL/GenBank/DDBJ databases">
        <title>Effector identification in a new, highly contiguous assembly of the strawberry crown rot pathogen Phytophthora cactorum.</title>
        <authorList>
            <person name="Armitage A.D."/>
            <person name="Nellist C.F."/>
            <person name="Bates H."/>
            <person name="Vickerstaff R.J."/>
            <person name="Harrison R.J."/>
        </authorList>
    </citation>
    <scope>NUCLEOTIDE SEQUENCE</scope>
    <source>
        <strain evidence="1">P415</strain>
    </source>
</reference>
<evidence type="ECO:0000313" key="1">
    <source>
        <dbReference type="EMBL" id="KAG2972262.1"/>
    </source>
</evidence>
<dbReference type="EMBL" id="RCML01000626">
    <property type="protein sequence ID" value="KAG2972262.1"/>
    <property type="molecule type" value="Genomic_DNA"/>
</dbReference>
<sequence length="70" mass="7806">MHFNERLFDATFYGDLVQCTAFRGNAWLERKSSELCLESQLSAAEFAQCRDCFNHNGDRTTGVGAAGRSP</sequence>
<protein>
    <submittedName>
        <fullName evidence="1">Uncharacterized protein</fullName>
    </submittedName>
</protein>
<evidence type="ECO:0000313" key="2">
    <source>
        <dbReference type="Proteomes" id="UP000697107"/>
    </source>
</evidence>
<gene>
    <name evidence="1" type="ORF">PC118_g15785</name>
</gene>
<dbReference type="Proteomes" id="UP000697107">
    <property type="component" value="Unassembled WGS sequence"/>
</dbReference>
<dbReference type="AlphaFoldDB" id="A0A8T1FKJ4"/>
<proteinExistence type="predicted"/>